<evidence type="ECO:0000313" key="3">
    <source>
        <dbReference type="Proteomes" id="UP000838756"/>
    </source>
</evidence>
<accession>A0A8S4R2X7</accession>
<protein>
    <submittedName>
        <fullName evidence="2">Jg15221 protein</fullName>
    </submittedName>
</protein>
<sequence length="47" mass="4978">AALGITRQHSAALGGTRQRSGACGLQHGPDRSYGTQTSQTYETPSRF</sequence>
<feature type="region of interest" description="Disordered" evidence="1">
    <location>
        <begin position="1"/>
        <end position="47"/>
    </location>
</feature>
<comment type="caution">
    <text evidence="2">The sequence shown here is derived from an EMBL/GenBank/DDBJ whole genome shotgun (WGS) entry which is preliminary data.</text>
</comment>
<evidence type="ECO:0000313" key="2">
    <source>
        <dbReference type="EMBL" id="CAH2226852.1"/>
    </source>
</evidence>
<reference evidence="2" key="1">
    <citation type="submission" date="2022-03" db="EMBL/GenBank/DDBJ databases">
        <authorList>
            <person name="Lindestad O."/>
        </authorList>
    </citation>
    <scope>NUCLEOTIDE SEQUENCE</scope>
</reference>
<dbReference type="EMBL" id="CAKXAJ010022111">
    <property type="protein sequence ID" value="CAH2226852.1"/>
    <property type="molecule type" value="Genomic_DNA"/>
</dbReference>
<organism evidence="2 3">
    <name type="scientific">Pararge aegeria aegeria</name>
    <dbReference type="NCBI Taxonomy" id="348720"/>
    <lineage>
        <taxon>Eukaryota</taxon>
        <taxon>Metazoa</taxon>
        <taxon>Ecdysozoa</taxon>
        <taxon>Arthropoda</taxon>
        <taxon>Hexapoda</taxon>
        <taxon>Insecta</taxon>
        <taxon>Pterygota</taxon>
        <taxon>Neoptera</taxon>
        <taxon>Endopterygota</taxon>
        <taxon>Lepidoptera</taxon>
        <taxon>Glossata</taxon>
        <taxon>Ditrysia</taxon>
        <taxon>Papilionoidea</taxon>
        <taxon>Nymphalidae</taxon>
        <taxon>Satyrinae</taxon>
        <taxon>Satyrini</taxon>
        <taxon>Parargina</taxon>
        <taxon>Pararge</taxon>
    </lineage>
</organism>
<feature type="non-terminal residue" evidence="2">
    <location>
        <position position="1"/>
    </location>
</feature>
<dbReference type="AlphaFoldDB" id="A0A8S4R2X7"/>
<gene>
    <name evidence="2" type="primary">jg15221</name>
    <name evidence="2" type="ORF">PAEG_LOCUS7511</name>
</gene>
<keyword evidence="3" id="KW-1185">Reference proteome</keyword>
<dbReference type="Proteomes" id="UP000838756">
    <property type="component" value="Unassembled WGS sequence"/>
</dbReference>
<feature type="compositionally biased region" description="Polar residues" evidence="1">
    <location>
        <begin position="33"/>
        <end position="47"/>
    </location>
</feature>
<evidence type="ECO:0000256" key="1">
    <source>
        <dbReference type="SAM" id="MobiDB-lite"/>
    </source>
</evidence>
<name>A0A8S4R2X7_9NEOP</name>
<proteinExistence type="predicted"/>